<dbReference type="InterPro" id="IPR025510">
    <property type="entry name" value="DUF4397"/>
</dbReference>
<accession>A0A6C0GXE2</accession>
<evidence type="ECO:0000313" key="2">
    <source>
        <dbReference type="EMBL" id="QHT72030.1"/>
    </source>
</evidence>
<keyword evidence="3" id="KW-1185">Reference proteome</keyword>
<dbReference type="AlphaFoldDB" id="A0A6C0GXE2"/>
<gene>
    <name evidence="2" type="ORF">GXP67_15090</name>
</gene>
<dbReference type="EMBL" id="CP048222">
    <property type="protein sequence ID" value="QHT72030.1"/>
    <property type="molecule type" value="Genomic_DNA"/>
</dbReference>
<evidence type="ECO:0000313" key="3">
    <source>
        <dbReference type="Proteomes" id="UP000480178"/>
    </source>
</evidence>
<sequence length="235" mass="24355">MFFLLIAPMVSFTACNDDDTDATPERAKVLVVHASPSAPGVDLLVDNTKVNTAALTFPNNTGYLDVNAGARNFKVNVTGTSTTAIEATPTLVANKNYSVFAINAEANNSGTTFEPLLLEDNLTTPASGQAHVRFIHLSPDAPAVDIVNVTGGANTILIPNRAYKSATDFIPLPAGTYDLAVRVAGTQTTALSLPGVTLEAGKILTVFARGFLNPPAGNTNTLGAQIIDNTAAAGQ</sequence>
<evidence type="ECO:0000259" key="1">
    <source>
        <dbReference type="Pfam" id="PF14344"/>
    </source>
</evidence>
<name>A0A6C0GXE2_9BACT</name>
<feature type="domain" description="DUF4397" evidence="1">
    <location>
        <begin position="27"/>
        <end position="146"/>
    </location>
</feature>
<reference evidence="2 3" key="1">
    <citation type="submission" date="2020-01" db="EMBL/GenBank/DDBJ databases">
        <authorList>
            <person name="Kim M.K."/>
        </authorList>
    </citation>
    <scope>NUCLEOTIDE SEQUENCE [LARGE SCALE GENOMIC DNA]</scope>
    <source>
        <strain evidence="2 3">172606-1</strain>
    </source>
</reference>
<dbReference type="Pfam" id="PF14344">
    <property type="entry name" value="DUF4397"/>
    <property type="match status" value="2"/>
</dbReference>
<feature type="domain" description="DUF4397" evidence="1">
    <location>
        <begin position="149"/>
        <end position="229"/>
    </location>
</feature>
<organism evidence="2 3">
    <name type="scientific">Rhodocytophaga rosea</name>
    <dbReference type="NCBI Taxonomy" id="2704465"/>
    <lineage>
        <taxon>Bacteria</taxon>
        <taxon>Pseudomonadati</taxon>
        <taxon>Bacteroidota</taxon>
        <taxon>Cytophagia</taxon>
        <taxon>Cytophagales</taxon>
        <taxon>Rhodocytophagaceae</taxon>
        <taxon>Rhodocytophaga</taxon>
    </lineage>
</organism>
<proteinExistence type="predicted"/>
<dbReference type="Proteomes" id="UP000480178">
    <property type="component" value="Chromosome"/>
</dbReference>
<dbReference type="KEGG" id="rhoz:GXP67_15090"/>
<protein>
    <submittedName>
        <fullName evidence="2">DUF4397 domain-containing protein</fullName>
    </submittedName>
</protein>